<keyword evidence="2" id="KW-1003">Cell membrane</keyword>
<protein>
    <submittedName>
        <fullName evidence="10">Pycsar system effector family protein</fullName>
    </submittedName>
</protein>
<keyword evidence="7 8" id="KW-0472">Membrane</keyword>
<feature type="transmembrane region" description="Helical" evidence="8">
    <location>
        <begin position="47"/>
        <end position="65"/>
    </location>
</feature>
<comment type="subcellular location">
    <subcellularLocation>
        <location evidence="1">Cell membrane</location>
    </subcellularLocation>
</comment>
<keyword evidence="5 8" id="KW-1133">Transmembrane helix</keyword>
<keyword evidence="4" id="KW-0547">Nucleotide-binding</keyword>
<feature type="domain" description="Pycsar effector protein" evidence="9">
    <location>
        <begin position="29"/>
        <end position="175"/>
    </location>
</feature>
<keyword evidence="6" id="KW-0051">Antiviral defense</keyword>
<evidence type="ECO:0000313" key="11">
    <source>
        <dbReference type="Proteomes" id="UP001440984"/>
    </source>
</evidence>
<proteinExistence type="predicted"/>
<name>A0ABV0LTI8_9PSEU</name>
<evidence type="ECO:0000256" key="3">
    <source>
        <dbReference type="ARBA" id="ARBA00022692"/>
    </source>
</evidence>
<evidence type="ECO:0000256" key="8">
    <source>
        <dbReference type="SAM" id="Phobius"/>
    </source>
</evidence>
<evidence type="ECO:0000259" key="9">
    <source>
        <dbReference type="Pfam" id="PF18967"/>
    </source>
</evidence>
<evidence type="ECO:0000256" key="4">
    <source>
        <dbReference type="ARBA" id="ARBA00022741"/>
    </source>
</evidence>
<dbReference type="Proteomes" id="UP001440984">
    <property type="component" value="Unassembled WGS sequence"/>
</dbReference>
<evidence type="ECO:0000256" key="1">
    <source>
        <dbReference type="ARBA" id="ARBA00004236"/>
    </source>
</evidence>
<evidence type="ECO:0000256" key="2">
    <source>
        <dbReference type="ARBA" id="ARBA00022475"/>
    </source>
</evidence>
<organism evidence="10 11">
    <name type="scientific">Amycolatopsis melonis</name>
    <dbReference type="NCBI Taxonomy" id="3156488"/>
    <lineage>
        <taxon>Bacteria</taxon>
        <taxon>Bacillati</taxon>
        <taxon>Actinomycetota</taxon>
        <taxon>Actinomycetes</taxon>
        <taxon>Pseudonocardiales</taxon>
        <taxon>Pseudonocardiaceae</taxon>
        <taxon>Amycolatopsis</taxon>
    </lineage>
</organism>
<dbReference type="EMBL" id="JBDZYD010000021">
    <property type="protein sequence ID" value="MEQ0565595.1"/>
    <property type="molecule type" value="Genomic_DNA"/>
</dbReference>
<comment type="caution">
    <text evidence="10">The sequence shown here is derived from an EMBL/GenBank/DDBJ whole genome shotgun (WGS) entry which is preliminary data.</text>
</comment>
<dbReference type="InterPro" id="IPR043760">
    <property type="entry name" value="PycTM_dom"/>
</dbReference>
<dbReference type="Pfam" id="PF18967">
    <property type="entry name" value="PycTM"/>
    <property type="match status" value="1"/>
</dbReference>
<evidence type="ECO:0000256" key="6">
    <source>
        <dbReference type="ARBA" id="ARBA00023118"/>
    </source>
</evidence>
<evidence type="ECO:0000313" key="10">
    <source>
        <dbReference type="EMBL" id="MEQ0565595.1"/>
    </source>
</evidence>
<evidence type="ECO:0000256" key="5">
    <source>
        <dbReference type="ARBA" id="ARBA00022989"/>
    </source>
</evidence>
<keyword evidence="11" id="KW-1185">Reference proteome</keyword>
<sequence>MKNTRTTVPVRSASGLARTDAELGTSLTTISFFQNAVQQADEKARTVVAVQTMVTAMVAAQLGVLGTPHAASVPRPVLVVVVLCFALAYGYSVFHLVQAIRPRTSPPPGDNRFAFPAVAAGTGCSLRQSVREQCAQAYDLARLLAALAMRKHRHLRFALAGTCALFASGLGLLVITALS</sequence>
<feature type="transmembrane region" description="Helical" evidence="8">
    <location>
        <begin position="77"/>
        <end position="97"/>
    </location>
</feature>
<evidence type="ECO:0000256" key="7">
    <source>
        <dbReference type="ARBA" id="ARBA00023136"/>
    </source>
</evidence>
<feature type="transmembrane region" description="Helical" evidence="8">
    <location>
        <begin position="157"/>
        <end position="178"/>
    </location>
</feature>
<keyword evidence="3 8" id="KW-0812">Transmembrane</keyword>
<reference evidence="10 11" key="1">
    <citation type="submission" date="2024-05" db="EMBL/GenBank/DDBJ databases">
        <authorList>
            <person name="Zhao H."/>
            <person name="Xu Y."/>
            <person name="Lin S."/>
            <person name="Spain J.C."/>
            <person name="Zhou N.-Y."/>
        </authorList>
    </citation>
    <scope>NUCLEOTIDE SEQUENCE [LARGE SCALE GENOMIC DNA]</scope>
    <source>
        <strain evidence="10 11">NEAU-NG30</strain>
    </source>
</reference>
<dbReference type="RefSeq" id="WP_348956691.1">
    <property type="nucleotide sequence ID" value="NZ_JBDZYD010000021.1"/>
</dbReference>
<gene>
    <name evidence="10" type="ORF">ABJI51_41505</name>
</gene>
<accession>A0ABV0LTI8</accession>